<dbReference type="PANTHER" id="PTHR46979:SF2">
    <property type="entry name" value="SORTING NEXIN-41"/>
    <property type="match status" value="1"/>
</dbReference>
<protein>
    <submittedName>
        <fullName evidence="6">Sorting nexin-41</fullName>
    </submittedName>
</protein>
<feature type="compositionally biased region" description="Polar residues" evidence="5">
    <location>
        <begin position="384"/>
        <end position="398"/>
    </location>
</feature>
<dbReference type="AlphaFoldDB" id="A0A1R0GSI3"/>
<dbReference type="Proteomes" id="UP000187455">
    <property type="component" value="Unassembled WGS sequence"/>
</dbReference>
<keyword evidence="2" id="KW-0813">Transport</keyword>
<feature type="compositionally biased region" description="Low complexity" evidence="5">
    <location>
        <begin position="206"/>
        <end position="225"/>
    </location>
</feature>
<comment type="caution">
    <text evidence="6">The sequence shown here is derived from an EMBL/GenBank/DDBJ whole genome shotgun (WGS) entry which is preliminary data.</text>
</comment>
<feature type="region of interest" description="Disordered" evidence="5">
    <location>
        <begin position="358"/>
        <end position="398"/>
    </location>
</feature>
<keyword evidence="7" id="KW-1185">Reference proteome</keyword>
<accession>A0A1R0GSI3</accession>
<dbReference type="PANTHER" id="PTHR46979">
    <property type="entry name" value="SORTING NEXIN-41"/>
    <property type="match status" value="1"/>
</dbReference>
<feature type="region of interest" description="Disordered" evidence="5">
    <location>
        <begin position="487"/>
        <end position="525"/>
    </location>
</feature>
<gene>
    <name evidence="6" type="ORF">AYI68_g6046</name>
</gene>
<sequence length="525" mass="57600">MMSSMVKNLPKNPLYSSPSKSIGSSIPSEGLYSFPKISATNSILSKVPIPSPLVPLSNPEIRWVSCKLFTNKFSIVWKDKIDANISKINKKMQENLENYSELGAIFNALSLFEEGSFSNCLEVTGQALDRMNIIFNEFVTNLEVGSIEVIQEYSRLSSSINHVLSYRNIKNIQLEQSVSTLETKKKRLDVLLKASEDYKKLIDAASTSSNAPNTNNSDNRNDTASYKFNNSDSESVEGASAPFPANSDSTNSHTTSVPDNTIYSNSNSNSNSDQLPSDYGGFGFQSQDLEDDPLAQFQMEQSIIWNDGTPSAIPQNNFFSNNHKQPAFNTKTHSDIHAFNKSNHFSTYDLESSVSYPIPNPNKYMGDDDGNDSNDHHLLRKSSDITQNTISKTENGYNNKISSSSLNVAKSEPPTNGASALQKSSFFKTPKAIGGSLLNKISIGFNGFSSHQDGEESRKLEIGKLADEITDLEDLTKTLQDDLILIDDSTQENLDRTSTTTAPCSESTSCSEATSSSESPEPTIS</sequence>
<feature type="compositionally biased region" description="Low complexity" evidence="5">
    <location>
        <begin position="497"/>
        <end position="525"/>
    </location>
</feature>
<dbReference type="Gene3D" id="1.20.1270.60">
    <property type="entry name" value="Arfaptin homology (AH) domain/BAR domain"/>
    <property type="match status" value="1"/>
</dbReference>
<feature type="compositionally biased region" description="Polar residues" evidence="5">
    <location>
        <begin position="246"/>
        <end position="263"/>
    </location>
</feature>
<feature type="region of interest" description="Disordered" evidence="5">
    <location>
        <begin position="206"/>
        <end position="288"/>
    </location>
</feature>
<dbReference type="GO" id="GO:0008289">
    <property type="term" value="F:lipid binding"/>
    <property type="evidence" value="ECO:0007669"/>
    <property type="project" value="UniProtKB-KW"/>
</dbReference>
<keyword evidence="4" id="KW-0446">Lipid-binding</keyword>
<dbReference type="EMBL" id="LSSL01004020">
    <property type="protein sequence ID" value="OLY79872.1"/>
    <property type="molecule type" value="Genomic_DNA"/>
</dbReference>
<dbReference type="InterPro" id="IPR027267">
    <property type="entry name" value="AH/BAR_dom_sf"/>
</dbReference>
<reference evidence="6 7" key="1">
    <citation type="journal article" date="2016" name="Mol. Biol. Evol.">
        <title>Genome-Wide Survey of Gut Fungi (Harpellales) Reveals the First Horizontally Transferred Ubiquitin Gene from a Mosquito Host.</title>
        <authorList>
            <person name="Wang Y."/>
            <person name="White M.M."/>
            <person name="Kvist S."/>
            <person name="Moncalvo J.M."/>
        </authorList>
    </citation>
    <scope>NUCLEOTIDE SEQUENCE [LARGE SCALE GENOMIC DNA]</scope>
    <source>
        <strain evidence="6 7">ALG-7-W6</strain>
    </source>
</reference>
<evidence type="ECO:0000256" key="1">
    <source>
        <dbReference type="ARBA" id="ARBA00010883"/>
    </source>
</evidence>
<organism evidence="6 7">
    <name type="scientific">Smittium mucronatum</name>
    <dbReference type="NCBI Taxonomy" id="133383"/>
    <lineage>
        <taxon>Eukaryota</taxon>
        <taxon>Fungi</taxon>
        <taxon>Fungi incertae sedis</taxon>
        <taxon>Zoopagomycota</taxon>
        <taxon>Kickxellomycotina</taxon>
        <taxon>Harpellomycetes</taxon>
        <taxon>Harpellales</taxon>
        <taxon>Legeriomycetaceae</taxon>
        <taxon>Smittium</taxon>
    </lineage>
</organism>
<dbReference type="GO" id="GO:0015031">
    <property type="term" value="P:protein transport"/>
    <property type="evidence" value="ECO:0007669"/>
    <property type="project" value="UniProtKB-KW"/>
</dbReference>
<evidence type="ECO:0000256" key="2">
    <source>
        <dbReference type="ARBA" id="ARBA00022448"/>
    </source>
</evidence>
<dbReference type="InterPro" id="IPR051079">
    <property type="entry name" value="Sorting_Nexin_Autophagy"/>
</dbReference>
<evidence type="ECO:0000313" key="6">
    <source>
        <dbReference type="EMBL" id="OLY79872.1"/>
    </source>
</evidence>
<evidence type="ECO:0000256" key="4">
    <source>
        <dbReference type="ARBA" id="ARBA00023121"/>
    </source>
</evidence>
<evidence type="ECO:0000313" key="7">
    <source>
        <dbReference type="Proteomes" id="UP000187455"/>
    </source>
</evidence>
<name>A0A1R0GSI3_9FUNG</name>
<comment type="similarity">
    <text evidence="1">Belongs to the sorting nexin family.</text>
</comment>
<evidence type="ECO:0000256" key="3">
    <source>
        <dbReference type="ARBA" id="ARBA00022927"/>
    </source>
</evidence>
<proteinExistence type="inferred from homology"/>
<evidence type="ECO:0000256" key="5">
    <source>
        <dbReference type="SAM" id="MobiDB-lite"/>
    </source>
</evidence>
<dbReference type="STRING" id="133383.A0A1R0GSI3"/>
<dbReference type="OrthoDB" id="289314at2759"/>
<feature type="non-terminal residue" evidence="6">
    <location>
        <position position="525"/>
    </location>
</feature>
<keyword evidence="3" id="KW-0653">Protein transport</keyword>
<feature type="compositionally biased region" description="Basic and acidic residues" evidence="5">
    <location>
        <begin position="373"/>
        <end position="383"/>
    </location>
</feature>